<dbReference type="Proteomes" id="UP000887577">
    <property type="component" value="Unplaced"/>
</dbReference>
<dbReference type="InterPro" id="IPR045851">
    <property type="entry name" value="AMP-bd_C_sf"/>
</dbReference>
<dbReference type="GO" id="GO:0006631">
    <property type="term" value="P:fatty acid metabolic process"/>
    <property type="evidence" value="ECO:0007669"/>
    <property type="project" value="TreeGrafter"/>
</dbReference>
<feature type="domain" description="AMP-binding enzyme C-terminal" evidence="3">
    <location>
        <begin position="13"/>
        <end position="90"/>
    </location>
</feature>
<reference evidence="5" key="1">
    <citation type="submission" date="2022-11" db="UniProtKB">
        <authorList>
            <consortium name="WormBaseParasite"/>
        </authorList>
    </citation>
    <scope>IDENTIFICATION</scope>
</reference>
<dbReference type="InterPro" id="IPR025110">
    <property type="entry name" value="AMP-bd_C"/>
</dbReference>
<dbReference type="PANTHER" id="PTHR43201">
    <property type="entry name" value="ACYL-COA SYNTHETASE"/>
    <property type="match status" value="1"/>
</dbReference>
<evidence type="ECO:0000313" key="5">
    <source>
        <dbReference type="WBParaSite" id="PSU_v2.g1521.t1"/>
    </source>
</evidence>
<accession>A0A914Y7F7</accession>
<name>A0A914Y7F7_9BILA</name>
<comment type="similarity">
    <text evidence="1">Belongs to the ATP-dependent AMP-binding enzyme family.</text>
</comment>
<dbReference type="GO" id="GO:0031956">
    <property type="term" value="F:medium-chain fatty acid-CoA ligase activity"/>
    <property type="evidence" value="ECO:0007669"/>
    <property type="project" value="TreeGrafter"/>
</dbReference>
<sequence>MIIRGGVNLYPAEIEQYIVRHPLIADANIVGVPDEKMGEELCAWIRLKPGAILSEEEIVEFLENRISLSKIPRYFLFKTKDEFPLTPSGKIKKYELQKISIKELNLENVVPYCEK</sequence>
<protein>
    <submittedName>
        <fullName evidence="5">AMP-binding enzyme C-terminal domain-containing protein</fullName>
    </submittedName>
</protein>
<evidence type="ECO:0000313" key="4">
    <source>
        <dbReference type="Proteomes" id="UP000887577"/>
    </source>
</evidence>
<evidence type="ECO:0000256" key="1">
    <source>
        <dbReference type="ARBA" id="ARBA00006432"/>
    </source>
</evidence>
<organism evidence="4 5">
    <name type="scientific">Panagrolaimus superbus</name>
    <dbReference type="NCBI Taxonomy" id="310955"/>
    <lineage>
        <taxon>Eukaryota</taxon>
        <taxon>Metazoa</taxon>
        <taxon>Ecdysozoa</taxon>
        <taxon>Nematoda</taxon>
        <taxon>Chromadorea</taxon>
        <taxon>Rhabditida</taxon>
        <taxon>Tylenchina</taxon>
        <taxon>Panagrolaimomorpha</taxon>
        <taxon>Panagrolaimoidea</taxon>
        <taxon>Panagrolaimidae</taxon>
        <taxon>Panagrolaimus</taxon>
    </lineage>
</organism>
<dbReference type="AlphaFoldDB" id="A0A914Y7F7"/>
<evidence type="ECO:0000259" key="3">
    <source>
        <dbReference type="Pfam" id="PF13193"/>
    </source>
</evidence>
<dbReference type="Gene3D" id="3.30.300.30">
    <property type="match status" value="1"/>
</dbReference>
<dbReference type="SUPFAM" id="SSF56801">
    <property type="entry name" value="Acetyl-CoA synthetase-like"/>
    <property type="match status" value="1"/>
</dbReference>
<evidence type="ECO:0000256" key="2">
    <source>
        <dbReference type="ARBA" id="ARBA00022598"/>
    </source>
</evidence>
<dbReference type="WBParaSite" id="PSU_v2.g1521.t1">
    <property type="protein sequence ID" value="PSU_v2.g1521.t1"/>
    <property type="gene ID" value="PSU_v2.g1521"/>
</dbReference>
<keyword evidence="4" id="KW-1185">Reference proteome</keyword>
<keyword evidence="2" id="KW-0436">Ligase</keyword>
<proteinExistence type="inferred from homology"/>
<dbReference type="PANTHER" id="PTHR43201:SF5">
    <property type="entry name" value="MEDIUM-CHAIN ACYL-COA LIGASE ACSF2, MITOCHONDRIAL"/>
    <property type="match status" value="1"/>
</dbReference>
<dbReference type="Pfam" id="PF13193">
    <property type="entry name" value="AMP-binding_C"/>
    <property type="match status" value="1"/>
</dbReference>